<name>A0A7U7J4R0_9GAMM</name>
<keyword evidence="2" id="KW-1185">Reference proteome</keyword>
<protein>
    <submittedName>
        <fullName evidence="1">ATPase (AAA+ superfamily)-like protein</fullName>
    </submittedName>
</protein>
<dbReference type="InterPro" id="IPR007555">
    <property type="entry name" value="DUF499"/>
</dbReference>
<dbReference type="RefSeq" id="WP_034435210.1">
    <property type="nucleotide sequence ID" value="NZ_CBTK010000264.1"/>
</dbReference>
<dbReference type="Proteomes" id="UP000019184">
    <property type="component" value="Unassembled WGS sequence"/>
</dbReference>
<dbReference type="OrthoDB" id="9757917at2"/>
<comment type="caution">
    <text evidence="1">The sequence shown here is derived from an EMBL/GenBank/DDBJ whole genome shotgun (WGS) entry which is preliminary data.</text>
</comment>
<dbReference type="Pfam" id="PF04465">
    <property type="entry name" value="DUF499"/>
    <property type="match status" value="1"/>
</dbReference>
<proteinExistence type="predicted"/>
<sequence length="985" mass="109632">MSTLKPWYQVVVPREDLRDNRPLDASEFAVHLDHIREQRAHPDYLDPARFFERTYLTQSLLDLSSQVVRRLSGIKVETSAVFNMATQFGGGKTHSLTALYHLAKSGHGARNWKGVESILTRAQVKEIPQAAVAVFVGTEFDVVDGRGGEGEPRRKTPWGEIAWQLGREHTFAAVAQHDEQGIAPAGDTLRRMLPDGPAVILMDELLNYVSRARRTGLASQLYDFLHNLSEEARARDNLVLCVSIPASELEMNPEDQRDYDSYKKLLDRVGKAISMSSETEVTEIIRRRLFDWYGLPQDGKQTAAEYGAWAHDHQTELANLGGESPEELFLACYPFHPSLISVFQRKWQSLPRFQRTRGILRLLALWVARAYQQEHQKNSREPLITLGSAPLADQTFRDALFEQLGSDQLSIPVTTDIVGKKDAHAVRLDREAIDAIKKARLHQRVATAIFFESNGGQSQTRMEASVPEIRAAIGNPETNLADVETVLEGLTANCFYLNWDRNRYRFGLRPNLNQMLVTRRGAVKDQEIEARIQQTTLDLFKLGSKAVDRRCFPAKSNDVPDRPQLALVVLGLEHQAQESATKALIESILRECGTAGRTYKSGLLFIAPDYASSIIEAARNLLAWEDIEADEDTGRQLEEAQRRSLSQSLGRAKADLKESIWRAYRYVFLLGKDNTVKSLDLGQITSSMAPSLCDLVINTLVKDDEITAAVGPNKLVRLWPPALTEWSTKAVRDAFFASPALPRLLDADSIKRTIADGVTSKLFGYASRDAAGKLQLDRFGESLLEQEVEISDDLYILRAQDAERLLEPPRLEKLILQPSSIEVGPREHVTFKVSGLDQYGQGYPVENATWSAPDCTMSSAGSFKASDTPGLYLVTVQVDGLQVEAKVLVKQLVTTATATTAGKDGNKTEEEHPTGYAEKKIQWSGTIPSRKWMNFYTKVITKLASSPGLTLHVSLEAPAEGESASAKIEDIKSALRELGLGEDVN</sequence>
<gene>
    <name evidence="1" type="ORF">BN874_490002</name>
</gene>
<dbReference type="EMBL" id="CBTK010000264">
    <property type="protein sequence ID" value="CDH46520.1"/>
    <property type="molecule type" value="Genomic_DNA"/>
</dbReference>
<evidence type="ECO:0000313" key="2">
    <source>
        <dbReference type="Proteomes" id="UP000019184"/>
    </source>
</evidence>
<dbReference type="AlphaFoldDB" id="A0A7U7J4R0"/>
<accession>A0A7U7J4R0</accession>
<reference evidence="1 2" key="1">
    <citation type="journal article" date="2014" name="ISME J.">
        <title>Candidatus Competibacter-lineage genomes retrieved from metagenomes reveal functional metabolic diversity.</title>
        <authorList>
            <person name="McIlroy S.J."/>
            <person name="Albertsen M."/>
            <person name="Andresen E.K."/>
            <person name="Saunders A.M."/>
            <person name="Kristiansen R."/>
            <person name="Stokholm-Bjerregaard M."/>
            <person name="Nielsen K.L."/>
            <person name="Nielsen P.H."/>
        </authorList>
    </citation>
    <scope>NUCLEOTIDE SEQUENCE [LARGE SCALE GENOMIC DNA]</scope>
    <source>
        <strain evidence="1 2">Run_B_J11</strain>
    </source>
</reference>
<organism evidence="1 2">
    <name type="scientific">Candidatus Contendobacter odensis Run_B_J11</name>
    <dbReference type="NCBI Taxonomy" id="1400861"/>
    <lineage>
        <taxon>Bacteria</taxon>
        <taxon>Pseudomonadati</taxon>
        <taxon>Pseudomonadota</taxon>
        <taxon>Gammaproteobacteria</taxon>
        <taxon>Candidatus Competibacteraceae</taxon>
        <taxon>Candidatus Contendibacter</taxon>
    </lineage>
</organism>
<evidence type="ECO:0000313" key="1">
    <source>
        <dbReference type="EMBL" id="CDH46520.1"/>
    </source>
</evidence>